<proteinExistence type="predicted"/>
<evidence type="ECO:0008006" key="3">
    <source>
        <dbReference type="Google" id="ProtNLM"/>
    </source>
</evidence>
<keyword evidence="1" id="KW-1133">Transmembrane helix</keyword>
<organism evidence="2">
    <name type="scientific">marine sediment metagenome</name>
    <dbReference type="NCBI Taxonomy" id="412755"/>
    <lineage>
        <taxon>unclassified sequences</taxon>
        <taxon>metagenomes</taxon>
        <taxon>ecological metagenomes</taxon>
    </lineage>
</organism>
<keyword evidence="1" id="KW-0472">Membrane</keyword>
<protein>
    <recommendedName>
        <fullName evidence="3">Glycosyltransferase RgtA/B/C/D-like domain-containing protein</fullName>
    </recommendedName>
</protein>
<reference evidence="2" key="1">
    <citation type="journal article" date="2014" name="Front. Microbiol.">
        <title>High frequency of phylogenetically diverse reductive dehalogenase-homologous genes in deep subseafloor sedimentary metagenomes.</title>
        <authorList>
            <person name="Kawai M."/>
            <person name="Futagami T."/>
            <person name="Toyoda A."/>
            <person name="Takaki Y."/>
            <person name="Nishi S."/>
            <person name="Hori S."/>
            <person name="Arai W."/>
            <person name="Tsubouchi T."/>
            <person name="Morono Y."/>
            <person name="Uchiyama I."/>
            <person name="Ito T."/>
            <person name="Fujiyama A."/>
            <person name="Inagaki F."/>
            <person name="Takami H."/>
        </authorList>
    </citation>
    <scope>NUCLEOTIDE SEQUENCE</scope>
    <source>
        <strain evidence="2">Expedition CK06-06</strain>
    </source>
</reference>
<sequence>LPYGLIVGFNLLINHFLAGAPKTQAFSFKLTAFPSVFRWYILRAFGLPEGIKNGYLWEKIVIYSLFSLLLIILLIVFYKKLKDTSEVAVYPERSRRNTSEVRKYLAWILLAALPFYFMPHHLNPIYFSISFIGFLLLLSKILTKKLFLFYTVVFMTCSFFSIRLLTHTHWTVRRSNLAKEWLSEAKPACSVFNKRGKAEFLSTDKDLLNELRITLGGDRALQLFCYNDKLEVIYKISNE</sequence>
<accession>X0X9S3</accession>
<feature type="transmembrane region" description="Helical" evidence="1">
    <location>
        <begin position="147"/>
        <end position="166"/>
    </location>
</feature>
<dbReference type="AlphaFoldDB" id="X0X9S3"/>
<dbReference type="EMBL" id="BARS01046099">
    <property type="protein sequence ID" value="GAG39820.1"/>
    <property type="molecule type" value="Genomic_DNA"/>
</dbReference>
<keyword evidence="1" id="KW-0812">Transmembrane</keyword>
<feature type="transmembrane region" description="Helical" evidence="1">
    <location>
        <begin position="60"/>
        <end position="81"/>
    </location>
</feature>
<feature type="non-terminal residue" evidence="2">
    <location>
        <position position="1"/>
    </location>
</feature>
<gene>
    <name evidence="2" type="ORF">S01H1_69431</name>
</gene>
<feature type="transmembrane region" description="Helical" evidence="1">
    <location>
        <begin position="101"/>
        <end position="118"/>
    </location>
</feature>
<evidence type="ECO:0000256" key="1">
    <source>
        <dbReference type="SAM" id="Phobius"/>
    </source>
</evidence>
<comment type="caution">
    <text evidence="2">The sequence shown here is derived from an EMBL/GenBank/DDBJ whole genome shotgun (WGS) entry which is preliminary data.</text>
</comment>
<name>X0X9S3_9ZZZZ</name>
<evidence type="ECO:0000313" key="2">
    <source>
        <dbReference type="EMBL" id="GAG39820.1"/>
    </source>
</evidence>